<gene>
    <name evidence="9" type="ORF">DQQ10_01855</name>
</gene>
<reference evidence="9 10" key="1">
    <citation type="submission" date="2018-06" db="EMBL/GenBank/DDBJ databases">
        <title>Chryseolinea flavus sp. nov., a member of the phylum Bacteroidetes isolated from soil.</title>
        <authorList>
            <person name="Li Y."/>
            <person name="Wang J."/>
        </authorList>
    </citation>
    <scope>NUCLEOTIDE SEQUENCE [LARGE SCALE GENOMIC DNA]</scope>
    <source>
        <strain evidence="9 10">SDU1-6</strain>
    </source>
</reference>
<dbReference type="InterPro" id="IPR000209">
    <property type="entry name" value="Peptidase_S8/S53_dom"/>
</dbReference>
<dbReference type="PROSITE" id="PS51892">
    <property type="entry name" value="SUBTILASE"/>
    <property type="match status" value="1"/>
</dbReference>
<feature type="domain" description="Secretion system C-terminal sorting" evidence="8">
    <location>
        <begin position="928"/>
        <end position="1006"/>
    </location>
</feature>
<dbReference type="AlphaFoldDB" id="A0A364YAJ1"/>
<keyword evidence="6" id="KW-0472">Membrane</keyword>
<comment type="caution">
    <text evidence="9">The sequence shown here is derived from an EMBL/GenBank/DDBJ whole genome shotgun (WGS) entry which is preliminary data.</text>
</comment>
<feature type="active site" description="Charge relay system" evidence="4 5">
    <location>
        <position position="509"/>
    </location>
</feature>
<evidence type="ECO:0000259" key="7">
    <source>
        <dbReference type="Pfam" id="PF00082"/>
    </source>
</evidence>
<dbReference type="Pfam" id="PF18962">
    <property type="entry name" value="Por_Secre_tail"/>
    <property type="match status" value="1"/>
</dbReference>
<evidence type="ECO:0000256" key="3">
    <source>
        <dbReference type="ARBA" id="ARBA00022825"/>
    </source>
</evidence>
<proteinExistence type="inferred from homology"/>
<feature type="transmembrane region" description="Helical" evidence="6">
    <location>
        <begin position="20"/>
        <end position="39"/>
    </location>
</feature>
<dbReference type="Pfam" id="PF00082">
    <property type="entry name" value="Peptidase_S8"/>
    <property type="match status" value="1"/>
</dbReference>
<accession>A0A364YAJ1</accession>
<dbReference type="PROSITE" id="PS00137">
    <property type="entry name" value="SUBTILASE_HIS"/>
    <property type="match status" value="1"/>
</dbReference>
<comment type="similarity">
    <text evidence="5">Belongs to the peptidase S8 family.</text>
</comment>
<keyword evidence="10" id="KW-1185">Reference proteome</keyword>
<dbReference type="PROSITE" id="PS00138">
    <property type="entry name" value="SUBTILASE_SER"/>
    <property type="match status" value="1"/>
</dbReference>
<name>A0A364YAJ1_9BACT</name>
<dbReference type="SUPFAM" id="SSF52743">
    <property type="entry name" value="Subtilisin-like"/>
    <property type="match status" value="1"/>
</dbReference>
<dbReference type="Gene3D" id="3.40.50.200">
    <property type="entry name" value="Peptidase S8/S53 domain"/>
    <property type="match status" value="1"/>
</dbReference>
<dbReference type="InterPro" id="IPR015500">
    <property type="entry name" value="Peptidase_S8_subtilisin-rel"/>
</dbReference>
<dbReference type="InterPro" id="IPR022398">
    <property type="entry name" value="Peptidase_S8_His-AS"/>
</dbReference>
<feature type="active site" description="Charge relay system" evidence="4 5">
    <location>
        <position position="278"/>
    </location>
</feature>
<dbReference type="PANTHER" id="PTHR42884:SF14">
    <property type="entry name" value="NEUROENDOCRINE CONVERTASE 1"/>
    <property type="match status" value="1"/>
</dbReference>
<feature type="active site" description="Charge relay system" evidence="4 5">
    <location>
        <position position="312"/>
    </location>
</feature>
<dbReference type="GO" id="GO:0004252">
    <property type="term" value="F:serine-type endopeptidase activity"/>
    <property type="evidence" value="ECO:0007669"/>
    <property type="project" value="UniProtKB-UniRule"/>
</dbReference>
<evidence type="ECO:0000313" key="10">
    <source>
        <dbReference type="Proteomes" id="UP000251889"/>
    </source>
</evidence>
<dbReference type="InterPro" id="IPR034054">
    <property type="entry name" value="Pep_S8_PrcA"/>
</dbReference>
<dbReference type="InterPro" id="IPR036852">
    <property type="entry name" value="Peptidase_S8/S53_dom_sf"/>
</dbReference>
<evidence type="ECO:0000256" key="4">
    <source>
        <dbReference type="PIRSR" id="PIRSR615500-1"/>
    </source>
</evidence>
<dbReference type="OrthoDB" id="9798386at2"/>
<dbReference type="NCBIfam" id="TIGR04183">
    <property type="entry name" value="Por_Secre_tail"/>
    <property type="match status" value="1"/>
</dbReference>
<organism evidence="9 10">
    <name type="scientific">Pseudochryseolinea flava</name>
    <dbReference type="NCBI Taxonomy" id="2059302"/>
    <lineage>
        <taxon>Bacteria</taxon>
        <taxon>Pseudomonadati</taxon>
        <taxon>Bacteroidota</taxon>
        <taxon>Cytophagia</taxon>
        <taxon>Cytophagales</taxon>
        <taxon>Fulvivirgaceae</taxon>
        <taxon>Pseudochryseolinea</taxon>
    </lineage>
</organism>
<dbReference type="PANTHER" id="PTHR42884">
    <property type="entry name" value="PROPROTEIN CONVERTASE SUBTILISIN/KEXIN-RELATED"/>
    <property type="match status" value="1"/>
</dbReference>
<protein>
    <recommendedName>
        <fullName evidence="11">Peptidase S8/S53 domain-containing protein</fullName>
    </recommendedName>
</protein>
<dbReference type="Proteomes" id="UP000251889">
    <property type="component" value="Unassembled WGS sequence"/>
</dbReference>
<dbReference type="GO" id="GO:0016485">
    <property type="term" value="P:protein processing"/>
    <property type="evidence" value="ECO:0007669"/>
    <property type="project" value="TreeGrafter"/>
</dbReference>
<dbReference type="RefSeq" id="WP_112745093.1">
    <property type="nucleotide sequence ID" value="NZ_QMFY01000001.1"/>
</dbReference>
<keyword evidence="1 5" id="KW-0645">Protease</keyword>
<keyword evidence="6" id="KW-1133">Transmembrane helix</keyword>
<evidence type="ECO:0000256" key="1">
    <source>
        <dbReference type="ARBA" id="ARBA00022670"/>
    </source>
</evidence>
<feature type="domain" description="Peptidase S8/S53" evidence="7">
    <location>
        <begin position="270"/>
        <end position="568"/>
    </location>
</feature>
<sequence length="1007" mass="109301">MQPQTLLFHLSGLFPQRLHIVRLGLLLIAMITTSMQLIAQEYFYYYKGKKQPLTLNTDYAYIVAPGSIGDVQQLNAMLNSKAVSTKLNRIEQTRTLKSVDANLPPQGFWGELKLQNKLSSTQYHSYLNQLKGAGFKIASPYFSNAAEKKIGLTQYFYVKIKSANDIALLQKFARDNKAVVVGQNQFMPLWFTLSTTEASTKNALQLANSFYESGLFTYAEPDLMTENDATAPNDPLYASQWGLSNTGLYGGTVGTDVNAEAAWELTKGSRDVIVAVLDEGIEMTHPDLAGNIFGTGFDSESGTSPALVLGNHGTACAGIIGAIQDNNVGVTGVAPNTRLMSVSNSLLGTPLSRQKRADGINWAWMNGASVISNSWGSGVAYAVIDDAIDNALTNGRGGLGTIVVFASGNNNAGVSYPANSNPDIVVVGAMSECGQRKSPTSCDGETTWGSNFGPTLDVVAPGVLMPTTDRQGAGSGYNSGSAIHPGNNGTWLASDFADTNYTTWFNGTSSATPVVAGVAALILSVNPCLTHDEVEDIIEASAQKVGGYAYAVSAGRPNGTWFNQMGYGLVDAEAAVQDALDLLPSKSGFDLFTKDRPFDTGVEPNADTGPMWISEDIWVRRNADGGASHQNPEYKTSSPNAVYVRITNRGRLTSTCANLSLYFTKASTGLVWPTHWSNYFQATSAGSILHGDKINTVSIPEIAPGASYVVEIPWFPPNPSDFDADIHHFCLLSRIESPSDPMFNEQNGVGVSINVKNNNNIAWKNVSVLDEESDGSEAGTAVFIRNVERKESYLALRFFDRGFKENFKIRFFERGGQAIITGDKYFMERLKTAKISGSVKQLDEKTILIYGADAAIGALLVKPKETFLIQLKTKIDLAEGEETVLDVFQQNENTKALEGGERFIIRPGKDQKGLAIIADDKRSTITTYPNPVKDELTVKYTTSTESSVVKISVNALYNTSKQSVLFEGKRQRGDHQEQFNVKSLPKGIYLITIQVDDQVLTERFVIE</sequence>
<evidence type="ECO:0000256" key="6">
    <source>
        <dbReference type="SAM" id="Phobius"/>
    </source>
</evidence>
<dbReference type="GO" id="GO:0016020">
    <property type="term" value="C:membrane"/>
    <property type="evidence" value="ECO:0007669"/>
    <property type="project" value="TreeGrafter"/>
</dbReference>
<evidence type="ECO:0000256" key="2">
    <source>
        <dbReference type="ARBA" id="ARBA00022801"/>
    </source>
</evidence>
<keyword evidence="3 5" id="KW-0720">Serine protease</keyword>
<keyword evidence="2 5" id="KW-0378">Hydrolase</keyword>
<dbReference type="InterPro" id="IPR023828">
    <property type="entry name" value="Peptidase_S8_Ser-AS"/>
</dbReference>
<dbReference type="InterPro" id="IPR026444">
    <property type="entry name" value="Secre_tail"/>
</dbReference>
<dbReference type="PRINTS" id="PR00723">
    <property type="entry name" value="SUBTILISIN"/>
</dbReference>
<evidence type="ECO:0008006" key="11">
    <source>
        <dbReference type="Google" id="ProtNLM"/>
    </source>
</evidence>
<evidence type="ECO:0000313" key="9">
    <source>
        <dbReference type="EMBL" id="RAW02878.1"/>
    </source>
</evidence>
<keyword evidence="6" id="KW-0812">Transmembrane</keyword>
<dbReference type="EMBL" id="QMFY01000001">
    <property type="protein sequence ID" value="RAW02878.1"/>
    <property type="molecule type" value="Genomic_DNA"/>
</dbReference>
<evidence type="ECO:0000256" key="5">
    <source>
        <dbReference type="PROSITE-ProRule" id="PRU01240"/>
    </source>
</evidence>
<dbReference type="CDD" id="cd07498">
    <property type="entry name" value="Peptidases_S8_15"/>
    <property type="match status" value="1"/>
</dbReference>
<evidence type="ECO:0000259" key="8">
    <source>
        <dbReference type="Pfam" id="PF18962"/>
    </source>
</evidence>